<comment type="cofactor">
    <cofactor evidence="11 13">
        <name>FMN</name>
        <dbReference type="ChEBI" id="CHEBI:58210"/>
    </cofactor>
</comment>
<dbReference type="SUPFAM" id="SSF51395">
    <property type="entry name" value="FMN-linked oxidoreductases"/>
    <property type="match status" value="1"/>
</dbReference>
<dbReference type="InterPro" id="IPR035587">
    <property type="entry name" value="DUS-like_FMN-bd"/>
</dbReference>
<organism evidence="15 16">
    <name type="scientific">Candidatus Nomurabacteria bacterium RIFCSPLOWO2_01_FULL_41_12</name>
    <dbReference type="NCBI Taxonomy" id="1801774"/>
    <lineage>
        <taxon>Bacteria</taxon>
        <taxon>Candidatus Nomuraibacteriota</taxon>
    </lineage>
</organism>
<feature type="binding site" evidence="13">
    <location>
        <begin position="23"/>
        <end position="25"/>
    </location>
    <ligand>
        <name>FMN</name>
        <dbReference type="ChEBI" id="CHEBI:58210"/>
    </ligand>
</feature>
<comment type="similarity">
    <text evidence="11">Belongs to the dus family.</text>
</comment>
<evidence type="ECO:0000256" key="11">
    <source>
        <dbReference type="PIRNR" id="PIRNR006621"/>
    </source>
</evidence>
<feature type="active site" description="Proton donor" evidence="12">
    <location>
        <position position="109"/>
    </location>
</feature>
<evidence type="ECO:0000256" key="1">
    <source>
        <dbReference type="ARBA" id="ARBA00002790"/>
    </source>
</evidence>
<gene>
    <name evidence="15" type="ORF">A3A05_03315</name>
</gene>
<dbReference type="InterPro" id="IPR024036">
    <property type="entry name" value="tRNA-dHydroUridine_Synthase_C"/>
</dbReference>
<evidence type="ECO:0000256" key="4">
    <source>
        <dbReference type="ARBA" id="ARBA00022643"/>
    </source>
</evidence>
<evidence type="ECO:0000259" key="14">
    <source>
        <dbReference type="Pfam" id="PF01207"/>
    </source>
</evidence>
<evidence type="ECO:0000256" key="12">
    <source>
        <dbReference type="PIRSR" id="PIRSR006621-1"/>
    </source>
</evidence>
<dbReference type="GO" id="GO:0017150">
    <property type="term" value="F:tRNA dihydrouridine synthase activity"/>
    <property type="evidence" value="ECO:0007669"/>
    <property type="project" value="InterPro"/>
</dbReference>
<keyword evidence="6" id="KW-0521">NADP</keyword>
<evidence type="ECO:0000313" key="16">
    <source>
        <dbReference type="Proteomes" id="UP000176187"/>
    </source>
</evidence>
<comment type="catalytic activity">
    <reaction evidence="9">
        <text>a 5,6-dihydrouridine in tRNA + NADP(+) = a uridine in tRNA + NADPH + H(+)</text>
        <dbReference type="Rhea" id="RHEA:23624"/>
        <dbReference type="Rhea" id="RHEA-COMP:13339"/>
        <dbReference type="Rhea" id="RHEA-COMP:13887"/>
        <dbReference type="ChEBI" id="CHEBI:15378"/>
        <dbReference type="ChEBI" id="CHEBI:57783"/>
        <dbReference type="ChEBI" id="CHEBI:58349"/>
        <dbReference type="ChEBI" id="CHEBI:65315"/>
        <dbReference type="ChEBI" id="CHEBI:74443"/>
    </reaction>
</comment>
<keyword evidence="5 11" id="KW-0819">tRNA processing</keyword>
<proteinExistence type="inferred from homology"/>
<keyword evidence="3 11" id="KW-0285">Flavoprotein</keyword>
<accession>A0A1F6WV96</accession>
<dbReference type="Proteomes" id="UP000176187">
    <property type="component" value="Unassembled WGS sequence"/>
</dbReference>
<keyword evidence="13" id="KW-0547">Nucleotide-binding</keyword>
<feature type="binding site" evidence="13">
    <location>
        <position position="79"/>
    </location>
    <ligand>
        <name>FMN</name>
        <dbReference type="ChEBI" id="CHEBI:58210"/>
    </ligand>
</feature>
<feature type="binding site" evidence="13">
    <location>
        <position position="177"/>
    </location>
    <ligand>
        <name>FMN</name>
        <dbReference type="ChEBI" id="CHEBI:58210"/>
    </ligand>
</feature>
<dbReference type="EMBL" id="MFUY01000022">
    <property type="protein sequence ID" value="OGI85801.1"/>
    <property type="molecule type" value="Genomic_DNA"/>
</dbReference>
<evidence type="ECO:0000256" key="2">
    <source>
        <dbReference type="ARBA" id="ARBA00022555"/>
    </source>
</evidence>
<keyword evidence="8 11" id="KW-0560">Oxidoreductase</keyword>
<dbReference type="InterPro" id="IPR013785">
    <property type="entry name" value="Aldolase_TIM"/>
</dbReference>
<keyword evidence="2" id="KW-0820">tRNA-binding</keyword>
<sequence length="329" mass="37225">MSQENNKLGFWQKLQRPILCLAPMADVTDAAFRQIIAKYGKPDIFFTEFVSVDGLCSLGKEKLIIDLQYGKNEHPIVAQIFGSKPENFERVAKMLVQMGFDGIDINMGCPVKKIINQSSCSALIRTPELAQEIILATKRGAGSIPISVKTRIGFNKIELEAWIPKILETEPAALTVHLRTVKEMSSVPAHWEMMKRIIKIRDEMKVKTLILGNGDVLDLEEAKQKIKETGCDGIMLGRAIFGNPWLFHSTPSNYIPSLKEKLNVMIEHTKLFEKMLGKHKNFALMKKHYKAYVNGFDGAKELRVKLMETENALQVENIVQKFLLGTNFF</sequence>
<dbReference type="InterPro" id="IPR001269">
    <property type="entry name" value="DUS_fam"/>
</dbReference>
<evidence type="ECO:0000256" key="3">
    <source>
        <dbReference type="ARBA" id="ARBA00022630"/>
    </source>
</evidence>
<dbReference type="Pfam" id="PF01207">
    <property type="entry name" value="Dus"/>
    <property type="match status" value="1"/>
</dbReference>
<dbReference type="Gene3D" id="3.20.20.70">
    <property type="entry name" value="Aldolase class I"/>
    <property type="match status" value="1"/>
</dbReference>
<dbReference type="STRING" id="1801774.A3A05_03315"/>
<comment type="function">
    <text evidence="1 11">Catalyzes the synthesis of 5,6-dihydrouridine (D), a modified base found in the D-loop of most tRNAs, via the reduction of the C5-C6 double bond in target uridines.</text>
</comment>
<evidence type="ECO:0000256" key="6">
    <source>
        <dbReference type="ARBA" id="ARBA00022857"/>
    </source>
</evidence>
<dbReference type="PANTHER" id="PTHR45846:SF1">
    <property type="entry name" value="TRNA-DIHYDROURIDINE(47) SYNTHASE [NAD(P)(+)]-LIKE"/>
    <property type="match status" value="1"/>
</dbReference>
<keyword evidence="7" id="KW-0694">RNA-binding</keyword>
<dbReference type="GO" id="GO:0000049">
    <property type="term" value="F:tRNA binding"/>
    <property type="evidence" value="ECO:0007669"/>
    <property type="project" value="UniProtKB-KW"/>
</dbReference>
<evidence type="ECO:0000256" key="5">
    <source>
        <dbReference type="ARBA" id="ARBA00022694"/>
    </source>
</evidence>
<dbReference type="CDD" id="cd02801">
    <property type="entry name" value="DUS_like_FMN"/>
    <property type="match status" value="1"/>
</dbReference>
<evidence type="ECO:0000256" key="9">
    <source>
        <dbReference type="ARBA" id="ARBA00048205"/>
    </source>
</evidence>
<protein>
    <recommendedName>
        <fullName evidence="11">tRNA-dihydrouridine synthase</fullName>
        <ecNumber evidence="11">1.3.1.-</ecNumber>
    </recommendedName>
</protein>
<dbReference type="GO" id="GO:0050660">
    <property type="term" value="F:flavin adenine dinucleotide binding"/>
    <property type="evidence" value="ECO:0007669"/>
    <property type="project" value="InterPro"/>
</dbReference>
<evidence type="ECO:0000256" key="13">
    <source>
        <dbReference type="PIRSR" id="PIRSR006621-2"/>
    </source>
</evidence>
<dbReference type="PIRSF" id="PIRSF006621">
    <property type="entry name" value="Dus"/>
    <property type="match status" value="1"/>
</dbReference>
<feature type="binding site" evidence="13">
    <location>
        <position position="149"/>
    </location>
    <ligand>
        <name>FMN</name>
        <dbReference type="ChEBI" id="CHEBI:58210"/>
    </ligand>
</feature>
<dbReference type="PANTHER" id="PTHR45846">
    <property type="entry name" value="TRNA-DIHYDROURIDINE(47) SYNTHASE [NAD(P)(+)]-LIKE"/>
    <property type="match status" value="1"/>
</dbReference>
<comment type="caution">
    <text evidence="15">The sequence shown here is derived from an EMBL/GenBank/DDBJ whole genome shotgun (WGS) entry which is preliminary data.</text>
</comment>
<evidence type="ECO:0000256" key="7">
    <source>
        <dbReference type="ARBA" id="ARBA00022884"/>
    </source>
</evidence>
<comment type="catalytic activity">
    <reaction evidence="10">
        <text>a 5,6-dihydrouridine in tRNA + NAD(+) = a uridine in tRNA + NADH + H(+)</text>
        <dbReference type="Rhea" id="RHEA:54452"/>
        <dbReference type="Rhea" id="RHEA-COMP:13339"/>
        <dbReference type="Rhea" id="RHEA-COMP:13887"/>
        <dbReference type="ChEBI" id="CHEBI:15378"/>
        <dbReference type="ChEBI" id="CHEBI:57540"/>
        <dbReference type="ChEBI" id="CHEBI:57945"/>
        <dbReference type="ChEBI" id="CHEBI:65315"/>
        <dbReference type="ChEBI" id="CHEBI:74443"/>
    </reaction>
</comment>
<dbReference type="AlphaFoldDB" id="A0A1F6WV96"/>
<keyword evidence="4 11" id="KW-0288">FMN</keyword>
<dbReference type="EC" id="1.3.1.-" evidence="11"/>
<reference evidence="15 16" key="1">
    <citation type="journal article" date="2016" name="Nat. Commun.">
        <title>Thousands of microbial genomes shed light on interconnected biogeochemical processes in an aquifer system.</title>
        <authorList>
            <person name="Anantharaman K."/>
            <person name="Brown C.T."/>
            <person name="Hug L.A."/>
            <person name="Sharon I."/>
            <person name="Castelle C.J."/>
            <person name="Probst A.J."/>
            <person name="Thomas B.C."/>
            <person name="Singh A."/>
            <person name="Wilkins M.J."/>
            <person name="Karaoz U."/>
            <person name="Brodie E.L."/>
            <person name="Williams K.H."/>
            <person name="Hubbard S.S."/>
            <person name="Banfield J.F."/>
        </authorList>
    </citation>
    <scope>NUCLEOTIDE SEQUENCE [LARGE SCALE GENOMIC DNA]</scope>
</reference>
<evidence type="ECO:0000313" key="15">
    <source>
        <dbReference type="EMBL" id="OGI85801.1"/>
    </source>
</evidence>
<evidence type="ECO:0000256" key="10">
    <source>
        <dbReference type="ARBA" id="ARBA00048802"/>
    </source>
</evidence>
<evidence type="ECO:0000256" key="8">
    <source>
        <dbReference type="ARBA" id="ARBA00023002"/>
    </source>
</evidence>
<dbReference type="Gene3D" id="1.10.1200.80">
    <property type="entry name" value="Putative flavin oxidoreducatase, domain 2"/>
    <property type="match status" value="1"/>
</dbReference>
<feature type="binding site" evidence="13">
    <location>
        <begin position="237"/>
        <end position="238"/>
    </location>
    <ligand>
        <name>FMN</name>
        <dbReference type="ChEBI" id="CHEBI:58210"/>
    </ligand>
</feature>
<feature type="domain" description="DUS-like FMN-binding" evidence="14">
    <location>
        <begin position="21"/>
        <end position="319"/>
    </location>
</feature>
<name>A0A1F6WV96_9BACT</name>